<gene>
    <name evidence="2" type="ORF">FHG71_02570</name>
</gene>
<feature type="region of interest" description="Disordered" evidence="1">
    <location>
        <begin position="49"/>
        <end position="74"/>
    </location>
</feature>
<dbReference type="EMBL" id="VDFV01000002">
    <property type="protein sequence ID" value="TNC74102.1"/>
    <property type="molecule type" value="Genomic_DNA"/>
</dbReference>
<accession>A0A5C4NJ20</accession>
<keyword evidence="3" id="KW-1185">Reference proteome</keyword>
<name>A0A5C4NJ20_9RHOB</name>
<dbReference type="Proteomes" id="UP000305709">
    <property type="component" value="Unassembled WGS sequence"/>
</dbReference>
<evidence type="ECO:0000313" key="2">
    <source>
        <dbReference type="EMBL" id="TNC74102.1"/>
    </source>
</evidence>
<dbReference type="RefSeq" id="WP_139080065.1">
    <property type="nucleotide sequence ID" value="NZ_VDFV01000002.1"/>
</dbReference>
<feature type="compositionally biased region" description="Basic and acidic residues" evidence="1">
    <location>
        <begin position="57"/>
        <end position="74"/>
    </location>
</feature>
<protein>
    <submittedName>
        <fullName evidence="2">Uncharacterized protein</fullName>
    </submittedName>
</protein>
<dbReference type="AlphaFoldDB" id="A0A5C4NJ20"/>
<proteinExistence type="predicted"/>
<sequence>MALGHLVLGVLVGGFASGTLAAAGQPLWRVALAYSLAGSLSVTATALRPRAAGPPDRPLDLPLRSRAEPDGLNR</sequence>
<reference evidence="2 3" key="1">
    <citation type="submission" date="2019-06" db="EMBL/GenBank/DDBJ databases">
        <authorList>
            <person name="Jiang L."/>
        </authorList>
    </citation>
    <scope>NUCLEOTIDE SEQUENCE [LARGE SCALE GENOMIC DNA]</scope>
    <source>
        <strain evidence="2 3">YIM 48858</strain>
    </source>
</reference>
<organism evidence="2 3">
    <name type="scientific">Rubellimicrobium roseum</name>
    <dbReference type="NCBI Taxonomy" id="687525"/>
    <lineage>
        <taxon>Bacteria</taxon>
        <taxon>Pseudomonadati</taxon>
        <taxon>Pseudomonadota</taxon>
        <taxon>Alphaproteobacteria</taxon>
        <taxon>Rhodobacterales</taxon>
        <taxon>Roseobacteraceae</taxon>
        <taxon>Rubellimicrobium</taxon>
    </lineage>
</organism>
<comment type="caution">
    <text evidence="2">The sequence shown here is derived from an EMBL/GenBank/DDBJ whole genome shotgun (WGS) entry which is preliminary data.</text>
</comment>
<evidence type="ECO:0000256" key="1">
    <source>
        <dbReference type="SAM" id="MobiDB-lite"/>
    </source>
</evidence>
<evidence type="ECO:0000313" key="3">
    <source>
        <dbReference type="Proteomes" id="UP000305709"/>
    </source>
</evidence>